<organism evidence="2 3">
    <name type="scientific">Sporosarcina newyorkensis</name>
    <dbReference type="NCBI Taxonomy" id="759851"/>
    <lineage>
        <taxon>Bacteria</taxon>
        <taxon>Bacillati</taxon>
        <taxon>Bacillota</taxon>
        <taxon>Bacilli</taxon>
        <taxon>Bacillales</taxon>
        <taxon>Caryophanaceae</taxon>
        <taxon>Sporosarcina</taxon>
    </lineage>
</organism>
<feature type="region of interest" description="Disordered" evidence="1">
    <location>
        <begin position="1"/>
        <end position="20"/>
    </location>
</feature>
<reference evidence="3" key="1">
    <citation type="submission" date="2017-02" db="EMBL/GenBank/DDBJ databases">
        <authorList>
            <person name="Varghese N."/>
            <person name="Submissions S."/>
        </authorList>
    </citation>
    <scope>NUCLEOTIDE SEQUENCE [LARGE SCALE GENOMIC DNA]</scope>
    <source>
        <strain evidence="3">DSM 23966</strain>
    </source>
</reference>
<accession>A0A1T4YYA9</accession>
<proteinExistence type="predicted"/>
<dbReference type="RefSeq" id="WP_009499217.1">
    <property type="nucleotide sequence ID" value="NZ_FUYJ01000010.1"/>
</dbReference>
<dbReference type="Pfam" id="PF14152">
    <property type="entry name" value="YfhE"/>
    <property type="match status" value="1"/>
</dbReference>
<evidence type="ECO:0000313" key="3">
    <source>
        <dbReference type="Proteomes" id="UP000190042"/>
    </source>
</evidence>
<evidence type="ECO:0000313" key="2">
    <source>
        <dbReference type="EMBL" id="SKB06255.1"/>
    </source>
</evidence>
<evidence type="ECO:0000256" key="1">
    <source>
        <dbReference type="SAM" id="MobiDB-lite"/>
    </source>
</evidence>
<dbReference type="AlphaFoldDB" id="A0A1T4YYA9"/>
<dbReference type="InterPro" id="IPR025437">
    <property type="entry name" value="YfhE-like"/>
</dbReference>
<protein>
    <submittedName>
        <fullName evidence="2">YfhE-like protein</fullName>
    </submittedName>
</protein>
<keyword evidence="3" id="KW-1185">Reference proteome</keyword>
<name>A0A1T4YYA9_9BACL</name>
<sequence length="47" mass="5437">MSEKKPPHETLTEKNNGLKAAQEVHYAEDFKRADKATEHENNQKSKK</sequence>
<dbReference type="Proteomes" id="UP000190042">
    <property type="component" value="Unassembled WGS sequence"/>
</dbReference>
<feature type="compositionally biased region" description="Basic and acidic residues" evidence="1">
    <location>
        <begin position="1"/>
        <end position="12"/>
    </location>
</feature>
<dbReference type="EMBL" id="FUYJ01000010">
    <property type="protein sequence ID" value="SKB06255.1"/>
    <property type="molecule type" value="Genomic_DNA"/>
</dbReference>
<gene>
    <name evidence="2" type="ORF">SAMN04244570_0140</name>
</gene>